<dbReference type="Proteomes" id="UP000309061">
    <property type="component" value="Chromosome"/>
</dbReference>
<name>A0A6B8K949_9HYPH</name>
<proteinExistence type="predicted"/>
<evidence type="ECO:0000313" key="3">
    <source>
        <dbReference type="Proteomes" id="UP000309061"/>
    </source>
</evidence>
<keyword evidence="3" id="KW-1185">Reference proteome</keyword>
<evidence type="ECO:0008006" key="4">
    <source>
        <dbReference type="Google" id="ProtNLM"/>
    </source>
</evidence>
<evidence type="ECO:0000256" key="1">
    <source>
        <dbReference type="SAM" id="MobiDB-lite"/>
    </source>
</evidence>
<dbReference type="Pfam" id="PF11162">
    <property type="entry name" value="DUF2946"/>
    <property type="match status" value="1"/>
</dbReference>
<feature type="compositionally biased region" description="Polar residues" evidence="1">
    <location>
        <begin position="1"/>
        <end position="11"/>
    </location>
</feature>
<feature type="region of interest" description="Disordered" evidence="1">
    <location>
        <begin position="1"/>
        <end position="25"/>
    </location>
</feature>
<dbReference type="EMBL" id="CP046052">
    <property type="protein sequence ID" value="QGM44227.1"/>
    <property type="molecule type" value="Genomic_DNA"/>
</dbReference>
<dbReference type="RefSeq" id="WP_136494537.1">
    <property type="nucleotide sequence ID" value="NZ_CP046052.1"/>
</dbReference>
<sequence>MTSTVSSTDFQAGSRRLGAGRPSASRPLQAAQRQWLLRLLFLLALIAQASLPAWADHGSLGGAETAESAFQLCAKDGLQSQDPRGSHPENSGHGHYVCVLCCLSYGGAALVAVQDDGVGVAFPPVVSRLTFASDSFSSPLRRGAANRCRAPPLFL</sequence>
<dbReference type="AlphaFoldDB" id="A0A6B8K949"/>
<dbReference type="KEGG" id="mhey:H2LOC_000075"/>
<organism evidence="2 3">
    <name type="scientific">Methylocystis heyeri</name>
    <dbReference type="NCBI Taxonomy" id="391905"/>
    <lineage>
        <taxon>Bacteria</taxon>
        <taxon>Pseudomonadati</taxon>
        <taxon>Pseudomonadota</taxon>
        <taxon>Alphaproteobacteria</taxon>
        <taxon>Hyphomicrobiales</taxon>
        <taxon>Methylocystaceae</taxon>
        <taxon>Methylocystis</taxon>
    </lineage>
</organism>
<gene>
    <name evidence="2" type="ORF">H2LOC_000075</name>
</gene>
<accession>A0A6B8K949</accession>
<protein>
    <recommendedName>
        <fullName evidence="4">DUF2946 domain-containing protein</fullName>
    </recommendedName>
</protein>
<reference evidence="2 3" key="1">
    <citation type="submission" date="2019-11" db="EMBL/GenBank/DDBJ databases">
        <title>The genome sequence of Methylocystis heyeri.</title>
        <authorList>
            <person name="Oshkin I.Y."/>
            <person name="Miroshnikov K."/>
            <person name="Dedysh S.N."/>
        </authorList>
    </citation>
    <scope>NUCLEOTIDE SEQUENCE [LARGE SCALE GENOMIC DNA]</scope>
    <source>
        <strain evidence="2 3">H2</strain>
    </source>
</reference>
<evidence type="ECO:0000313" key="2">
    <source>
        <dbReference type="EMBL" id="QGM44227.1"/>
    </source>
</evidence>
<dbReference type="InterPro" id="IPR021333">
    <property type="entry name" value="DUF2946"/>
</dbReference>